<proteinExistence type="predicted"/>
<dbReference type="AlphaFoldDB" id="A0A383DYG3"/>
<evidence type="ECO:0000313" key="1">
    <source>
        <dbReference type="EMBL" id="SVE49597.1"/>
    </source>
</evidence>
<gene>
    <name evidence="1" type="ORF">METZ01_LOCUS502451</name>
</gene>
<name>A0A383DYG3_9ZZZZ</name>
<protein>
    <submittedName>
        <fullName evidence="1">Uncharacterized protein</fullName>
    </submittedName>
</protein>
<organism evidence="1">
    <name type="scientific">marine metagenome</name>
    <dbReference type="NCBI Taxonomy" id="408172"/>
    <lineage>
        <taxon>unclassified sequences</taxon>
        <taxon>metagenomes</taxon>
        <taxon>ecological metagenomes</taxon>
    </lineage>
</organism>
<reference evidence="1" key="1">
    <citation type="submission" date="2018-05" db="EMBL/GenBank/DDBJ databases">
        <authorList>
            <person name="Lanie J.A."/>
            <person name="Ng W.-L."/>
            <person name="Kazmierczak K.M."/>
            <person name="Andrzejewski T.M."/>
            <person name="Davidsen T.M."/>
            <person name="Wayne K.J."/>
            <person name="Tettelin H."/>
            <person name="Glass J.I."/>
            <person name="Rusch D."/>
            <person name="Podicherti R."/>
            <person name="Tsui H.-C.T."/>
            <person name="Winkler M.E."/>
        </authorList>
    </citation>
    <scope>NUCLEOTIDE SEQUENCE</scope>
</reference>
<dbReference type="EMBL" id="UINC01221311">
    <property type="protein sequence ID" value="SVE49597.1"/>
    <property type="molecule type" value="Genomic_DNA"/>
</dbReference>
<accession>A0A383DYG3</accession>
<sequence>MHLLIAIIANLVNQVKQNVFID</sequence>